<dbReference type="AlphaFoldDB" id="C9L3Y2"/>
<dbReference type="PROSITE" id="PS51257">
    <property type="entry name" value="PROKAR_LIPOPROTEIN"/>
    <property type="match status" value="1"/>
</dbReference>
<feature type="compositionally biased region" description="Basic and acidic residues" evidence="1">
    <location>
        <begin position="29"/>
        <end position="42"/>
    </location>
</feature>
<name>C9L3Y2_BLAHA</name>
<comment type="caution">
    <text evidence="3">The sequence shown here is derived from an EMBL/GenBank/DDBJ whole genome shotgun (WGS) entry which is preliminary data.</text>
</comment>
<evidence type="ECO:0000256" key="2">
    <source>
        <dbReference type="SAM" id="SignalP"/>
    </source>
</evidence>
<evidence type="ECO:0000313" key="3">
    <source>
        <dbReference type="EMBL" id="EEX23114.1"/>
    </source>
</evidence>
<proteinExistence type="predicted"/>
<sequence>MKKRLAFIMAGLLCVASLVSCKSSNPSEGNKKEETPEVVEDTRDHSKMIIAISESQKEFYSMAIAKYVQFHPETEIDVEVIPHMNNAPTEENEK</sequence>
<evidence type="ECO:0000313" key="4">
    <source>
        <dbReference type="Proteomes" id="UP000003755"/>
    </source>
</evidence>
<feature type="chain" id="PRO_5038725395" description="Periplasmic binding protein domain-containing protein" evidence="2">
    <location>
        <begin position="22"/>
        <end position="94"/>
    </location>
</feature>
<dbReference type="Proteomes" id="UP000003755">
    <property type="component" value="Unassembled WGS sequence"/>
</dbReference>
<evidence type="ECO:0000256" key="1">
    <source>
        <dbReference type="SAM" id="MobiDB-lite"/>
    </source>
</evidence>
<feature type="signal peptide" evidence="2">
    <location>
        <begin position="1"/>
        <end position="21"/>
    </location>
</feature>
<gene>
    <name evidence="3" type="ORF">BLAHAN_04094</name>
</gene>
<dbReference type="STRING" id="537007.BLAHAN_04094"/>
<evidence type="ECO:0008006" key="5">
    <source>
        <dbReference type="Google" id="ProtNLM"/>
    </source>
</evidence>
<organism evidence="3 4">
    <name type="scientific">Blautia hansenii DSM 20583</name>
    <dbReference type="NCBI Taxonomy" id="537007"/>
    <lineage>
        <taxon>Bacteria</taxon>
        <taxon>Bacillati</taxon>
        <taxon>Bacillota</taxon>
        <taxon>Clostridia</taxon>
        <taxon>Lachnospirales</taxon>
        <taxon>Lachnospiraceae</taxon>
        <taxon>Blautia</taxon>
    </lineage>
</organism>
<dbReference type="HOGENOM" id="CLU_2380466_0_0_9"/>
<accession>C9L3Y2</accession>
<dbReference type="EMBL" id="ABYU02000005">
    <property type="protein sequence ID" value="EEX23114.1"/>
    <property type="molecule type" value="Genomic_DNA"/>
</dbReference>
<keyword evidence="4" id="KW-1185">Reference proteome</keyword>
<keyword evidence="2" id="KW-0732">Signal</keyword>
<feature type="region of interest" description="Disordered" evidence="1">
    <location>
        <begin position="22"/>
        <end position="42"/>
    </location>
</feature>
<protein>
    <recommendedName>
        <fullName evidence="5">Periplasmic binding protein domain-containing protein</fullName>
    </recommendedName>
</protein>
<dbReference type="RefSeq" id="WP_003019418.1">
    <property type="nucleotide sequence ID" value="NZ_CP022413.2"/>
</dbReference>
<reference evidence="3" key="1">
    <citation type="submission" date="2009-09" db="EMBL/GenBank/DDBJ databases">
        <authorList>
            <person name="Weinstock G."/>
            <person name="Sodergren E."/>
            <person name="Clifton S."/>
            <person name="Fulton L."/>
            <person name="Fulton B."/>
            <person name="Courtney L."/>
            <person name="Fronick C."/>
            <person name="Harrison M."/>
            <person name="Strong C."/>
            <person name="Farmer C."/>
            <person name="Delahaunty K."/>
            <person name="Markovic C."/>
            <person name="Hall O."/>
            <person name="Minx P."/>
            <person name="Tomlinson C."/>
            <person name="Mitreva M."/>
            <person name="Nelson J."/>
            <person name="Hou S."/>
            <person name="Wollam A."/>
            <person name="Pepin K.H."/>
            <person name="Johnson M."/>
            <person name="Bhonagiri V."/>
            <person name="Nash W.E."/>
            <person name="Warren W."/>
            <person name="Chinwalla A."/>
            <person name="Mardis E.R."/>
            <person name="Wilson R.K."/>
        </authorList>
    </citation>
    <scope>NUCLEOTIDE SEQUENCE [LARGE SCALE GENOMIC DNA]</scope>
    <source>
        <strain evidence="3">DSM 20583</strain>
    </source>
</reference>